<proteinExistence type="predicted"/>
<dbReference type="AlphaFoldDB" id="A0A917A0Y1"/>
<organism evidence="2 3">
    <name type="scientific">Sandarakinorhabdus glacialis</name>
    <dbReference type="NCBI Taxonomy" id="1614636"/>
    <lineage>
        <taxon>Bacteria</taxon>
        <taxon>Pseudomonadati</taxon>
        <taxon>Pseudomonadota</taxon>
        <taxon>Alphaproteobacteria</taxon>
        <taxon>Sphingomonadales</taxon>
        <taxon>Sphingosinicellaceae</taxon>
        <taxon>Sandarakinorhabdus</taxon>
    </lineage>
</organism>
<dbReference type="Proteomes" id="UP000635071">
    <property type="component" value="Unassembled WGS sequence"/>
</dbReference>
<dbReference type="Pfam" id="PF09832">
    <property type="entry name" value="DUF2059"/>
    <property type="match status" value="1"/>
</dbReference>
<evidence type="ECO:0000313" key="2">
    <source>
        <dbReference type="EMBL" id="GGE21485.1"/>
    </source>
</evidence>
<name>A0A917A0Y1_9SPHN</name>
<accession>A0A917A0Y1</accession>
<dbReference type="EMBL" id="BMJM01000016">
    <property type="protein sequence ID" value="GGE21485.1"/>
    <property type="molecule type" value="Genomic_DNA"/>
</dbReference>
<reference evidence="2" key="2">
    <citation type="submission" date="2020-09" db="EMBL/GenBank/DDBJ databases">
        <authorList>
            <person name="Sun Q."/>
            <person name="Zhou Y."/>
        </authorList>
    </citation>
    <scope>NUCLEOTIDE SEQUENCE</scope>
    <source>
        <strain evidence="2">CGMCC 1.15519</strain>
    </source>
</reference>
<keyword evidence="3" id="KW-1185">Reference proteome</keyword>
<protein>
    <recommendedName>
        <fullName evidence="1">DUF2059 domain-containing protein</fullName>
    </recommendedName>
</protein>
<dbReference type="RefSeq" id="WP_188764217.1">
    <property type="nucleotide sequence ID" value="NZ_BMJM01000016.1"/>
</dbReference>
<evidence type="ECO:0000259" key="1">
    <source>
        <dbReference type="Pfam" id="PF09832"/>
    </source>
</evidence>
<gene>
    <name evidence="2" type="ORF">GCM10011529_30160</name>
</gene>
<evidence type="ECO:0000313" key="3">
    <source>
        <dbReference type="Proteomes" id="UP000635071"/>
    </source>
</evidence>
<comment type="caution">
    <text evidence="2">The sequence shown here is derived from an EMBL/GenBank/DDBJ whole genome shotgun (WGS) entry which is preliminary data.</text>
</comment>
<reference evidence="2" key="1">
    <citation type="journal article" date="2014" name="Int. J. Syst. Evol. Microbiol.">
        <title>Complete genome sequence of Corynebacterium casei LMG S-19264T (=DSM 44701T), isolated from a smear-ripened cheese.</title>
        <authorList>
            <consortium name="US DOE Joint Genome Institute (JGI-PGF)"/>
            <person name="Walter F."/>
            <person name="Albersmeier A."/>
            <person name="Kalinowski J."/>
            <person name="Ruckert C."/>
        </authorList>
    </citation>
    <scope>NUCLEOTIDE SEQUENCE</scope>
    <source>
        <strain evidence="2">CGMCC 1.15519</strain>
    </source>
</reference>
<dbReference type="InterPro" id="IPR018637">
    <property type="entry name" value="DUF2059"/>
</dbReference>
<sequence>MISFIVAAVAAVAQPAAKPVDPAALAAATALVQQLDVRGQISRGMAQNVQAMKSGVALRAMLAQQPGFAQAYQANRAKFDPVLQKAGGIQAEIAQKVINDNINAVVAESARAYARNYTAAELKGLSDFYRSPLGQTFQRSQPQVSAEIGAATGRAIGSKLDAAMQANSARLQTALAPLNAAPPPKKK</sequence>
<feature type="domain" description="DUF2059" evidence="1">
    <location>
        <begin position="107"/>
        <end position="150"/>
    </location>
</feature>